<feature type="transmembrane region" description="Helical" evidence="7">
    <location>
        <begin position="324"/>
        <end position="341"/>
    </location>
</feature>
<feature type="transmembrane region" description="Helical" evidence="7">
    <location>
        <begin position="57"/>
        <end position="85"/>
    </location>
</feature>
<feature type="transmembrane region" description="Helical" evidence="7">
    <location>
        <begin position="293"/>
        <end position="312"/>
    </location>
</feature>
<evidence type="ECO:0000256" key="5">
    <source>
        <dbReference type="ARBA" id="ARBA00022989"/>
    </source>
</evidence>
<feature type="transmembrane region" description="Helical" evidence="7">
    <location>
        <begin position="91"/>
        <end position="113"/>
    </location>
</feature>
<sequence length="342" mass="36208">MDFILNLISGGVESLFDYLSAHVLTCLVPAFFIAGGIAVFISAPAVLKYFGPQANKFLSYGVASVSGSILAVCSCTVLPLFAGIYKRGGGIGPATTFLFSGPAINILAIVYSARLLGWDIGLARAIAAVSLAIVIGLIMAYLFRQGAENQASPELFSGDTDDASPLWQTLLFFGSMTGILIFASAANWPVTIALLAVLGWVLWRFFSLDEIKQWLKETWSFVKLIFPWLIGGVFLAGVIKTIIPADIITGVVGSSNIGSNALASVFGVLMYFATLTEVPIIKAFLELGMDKGPALALLLAGPALSLPSMLVIRKIMGNKRAFTYFGLVAVSATLAGLIFGMI</sequence>
<feature type="transmembrane region" description="Helical" evidence="7">
    <location>
        <begin position="251"/>
        <end position="273"/>
    </location>
</feature>
<feature type="transmembrane region" description="Helical" evidence="7">
    <location>
        <begin position="218"/>
        <end position="239"/>
    </location>
</feature>
<dbReference type="PANTHER" id="PTHR43299">
    <property type="entry name" value="UPF0718 PROTEIN YRAQ"/>
    <property type="match status" value="1"/>
</dbReference>
<dbReference type="Proteomes" id="UP001375370">
    <property type="component" value="Chromosome"/>
</dbReference>
<evidence type="ECO:0000256" key="4">
    <source>
        <dbReference type="ARBA" id="ARBA00022692"/>
    </source>
</evidence>
<dbReference type="RefSeq" id="WP_338737166.1">
    <property type="nucleotide sequence ID" value="NZ_CP146612.1"/>
</dbReference>
<evidence type="ECO:0000256" key="3">
    <source>
        <dbReference type="ARBA" id="ARBA00022475"/>
    </source>
</evidence>
<feature type="transmembrane region" description="Helical" evidence="7">
    <location>
        <begin position="163"/>
        <end position="183"/>
    </location>
</feature>
<evidence type="ECO:0000256" key="6">
    <source>
        <dbReference type="ARBA" id="ARBA00023136"/>
    </source>
</evidence>
<accession>A0ABZ2J3Z1</accession>
<evidence type="ECO:0000256" key="2">
    <source>
        <dbReference type="ARBA" id="ARBA00006386"/>
    </source>
</evidence>
<dbReference type="EMBL" id="CP146612">
    <property type="protein sequence ID" value="WWX25033.1"/>
    <property type="molecule type" value="Genomic_DNA"/>
</dbReference>
<reference evidence="8 9" key="1">
    <citation type="submission" date="2024-03" db="EMBL/GenBank/DDBJ databases">
        <title>A Dehalogenimonas Isolated from Estuarine Sediments Dihaloeliminates Chlorinated Alkanes.</title>
        <authorList>
            <person name="Yang Y."/>
            <person name="Wang H."/>
        </authorList>
    </citation>
    <scope>NUCLEOTIDE SEQUENCE [LARGE SCALE GENOMIC DNA]</scope>
    <source>
        <strain evidence="8 9">W</strain>
    </source>
</reference>
<organism evidence="8 9">
    <name type="scientific">Candidatus Dehalogenimonas loeffleri</name>
    <dbReference type="NCBI Taxonomy" id="3127115"/>
    <lineage>
        <taxon>Bacteria</taxon>
        <taxon>Bacillati</taxon>
        <taxon>Chloroflexota</taxon>
        <taxon>Dehalococcoidia</taxon>
        <taxon>Dehalococcoidales</taxon>
        <taxon>Dehalococcoidaceae</taxon>
        <taxon>Dehalogenimonas</taxon>
    </lineage>
</organism>
<gene>
    <name evidence="8" type="ORF">V8247_07165</name>
</gene>
<comment type="subcellular location">
    <subcellularLocation>
        <location evidence="1">Cell membrane</location>
        <topology evidence="1">Multi-pass membrane protein</topology>
    </subcellularLocation>
</comment>
<name>A0ABZ2J3Z1_9CHLR</name>
<dbReference type="PANTHER" id="PTHR43299:SF1">
    <property type="entry name" value="UPF0718 PROTEIN YRAQ"/>
    <property type="match status" value="1"/>
</dbReference>
<keyword evidence="6 7" id="KW-0472">Membrane</keyword>
<proteinExistence type="inferred from homology"/>
<evidence type="ECO:0000256" key="7">
    <source>
        <dbReference type="SAM" id="Phobius"/>
    </source>
</evidence>
<keyword evidence="3" id="KW-1003">Cell membrane</keyword>
<feature type="transmembrane region" description="Helical" evidence="7">
    <location>
        <begin position="125"/>
        <end position="143"/>
    </location>
</feature>
<dbReference type="InterPro" id="IPR005524">
    <property type="entry name" value="DUF318"/>
</dbReference>
<feature type="transmembrane region" description="Helical" evidence="7">
    <location>
        <begin position="190"/>
        <end position="206"/>
    </location>
</feature>
<feature type="transmembrane region" description="Helical" evidence="7">
    <location>
        <begin position="20"/>
        <end position="45"/>
    </location>
</feature>
<comment type="similarity">
    <text evidence="2">Belongs to the UPF0718 family.</text>
</comment>
<keyword evidence="5 7" id="KW-1133">Transmembrane helix</keyword>
<keyword evidence="4 7" id="KW-0812">Transmembrane</keyword>
<evidence type="ECO:0000313" key="9">
    <source>
        <dbReference type="Proteomes" id="UP001375370"/>
    </source>
</evidence>
<evidence type="ECO:0000313" key="8">
    <source>
        <dbReference type="EMBL" id="WWX25033.1"/>
    </source>
</evidence>
<keyword evidence="9" id="KW-1185">Reference proteome</keyword>
<protein>
    <submittedName>
        <fullName evidence="8">Permease</fullName>
    </submittedName>
</protein>
<evidence type="ECO:0000256" key="1">
    <source>
        <dbReference type="ARBA" id="ARBA00004651"/>
    </source>
</evidence>
<dbReference type="Pfam" id="PF03773">
    <property type="entry name" value="ArsP_1"/>
    <property type="match status" value="1"/>
</dbReference>